<dbReference type="PANTHER" id="PTHR43081">
    <property type="entry name" value="ADENYLATE CYCLASE, TERMINAL-DIFFERENTIATION SPECIFIC-RELATED"/>
    <property type="match status" value="1"/>
</dbReference>
<comment type="caution">
    <text evidence="2">The sequence shown here is derived from an EMBL/GenBank/DDBJ whole genome shotgun (WGS) entry which is preliminary data.</text>
</comment>
<protein>
    <submittedName>
        <fullName evidence="2">Alpha/beta fold hydrolase</fullName>
    </submittedName>
</protein>
<dbReference type="GO" id="GO:0016787">
    <property type="term" value="F:hydrolase activity"/>
    <property type="evidence" value="ECO:0007669"/>
    <property type="project" value="UniProtKB-KW"/>
</dbReference>
<sequence length="463" mass="50267">MRRLSAILIADIEGFSSLVETDEDAVLNRQQGLRDLVIDPAISDAGGQVVKSTGDGFLAEFASVRAAIECAIALQQALAETETARPETTRLRYRMGLHAGDVTPQGDDLMGDTVNLAARLESLSAAGGLCISDAAWQMLPPGLQDGFSDLGIQRVHNLARPVRVWQWRAEPQQAFSPFDDEAQAQKIGFCAAPDGVMLAHAEIGSGPTVFKAPNWINHLDYDWRSPIAGPGLARIARHHRLVRFDQRGNGLSDWDVDELSEDSMISDMDAVVQATGLASFALFGQSQGCAFSIRYAAENPDKVACLVLLGGYARGALCRGAPEQAALHQATNTLIREGWGSANPAYRNVFTESMIPEASPQQKAQWDERQRVTTSPANAARINDMNAHVDVSALARKVTAPALVFHAEGDRRIPLDEGRRMAALLPNSEFIALPGSNHILIEGTEAFDIFHEQFRLFVARHLG</sequence>
<gene>
    <name evidence="2" type="ORF">QO034_02860</name>
</gene>
<dbReference type="PRINTS" id="PR00111">
    <property type="entry name" value="ABHYDROLASE"/>
</dbReference>
<dbReference type="InterPro" id="IPR029787">
    <property type="entry name" value="Nucleotide_cyclase"/>
</dbReference>
<dbReference type="EMBL" id="JASNJE010000002">
    <property type="protein sequence ID" value="MDK3072038.1"/>
    <property type="molecule type" value="Genomic_DNA"/>
</dbReference>
<reference evidence="2 3" key="1">
    <citation type="submission" date="2023-05" db="EMBL/GenBank/DDBJ databases">
        <title>Sedimentitalea sp. nov. JM2-8.</title>
        <authorList>
            <person name="Huang J."/>
        </authorList>
    </citation>
    <scope>NUCLEOTIDE SEQUENCE [LARGE SCALE GENOMIC DNA]</scope>
    <source>
        <strain evidence="2 3">JM2-8</strain>
    </source>
</reference>
<accession>A0ABT7FAA2</accession>
<feature type="domain" description="Guanylate cyclase" evidence="1">
    <location>
        <begin position="6"/>
        <end position="121"/>
    </location>
</feature>
<dbReference type="InterPro" id="IPR001054">
    <property type="entry name" value="A/G_cyclase"/>
</dbReference>
<dbReference type="InterPro" id="IPR029058">
    <property type="entry name" value="AB_hydrolase_fold"/>
</dbReference>
<dbReference type="PANTHER" id="PTHR43081:SF19">
    <property type="entry name" value="PH-SENSITIVE ADENYLATE CYCLASE RV1264"/>
    <property type="match status" value="1"/>
</dbReference>
<dbReference type="InterPro" id="IPR050697">
    <property type="entry name" value="Adenylyl/Guanylyl_Cyclase_3/4"/>
</dbReference>
<dbReference type="Proteomes" id="UP001227126">
    <property type="component" value="Unassembled WGS sequence"/>
</dbReference>
<dbReference type="SUPFAM" id="SSF55073">
    <property type="entry name" value="Nucleotide cyclase"/>
    <property type="match status" value="1"/>
</dbReference>
<keyword evidence="2" id="KW-0378">Hydrolase</keyword>
<dbReference type="CDD" id="cd07302">
    <property type="entry name" value="CHD"/>
    <property type="match status" value="1"/>
</dbReference>
<dbReference type="RefSeq" id="WP_284483992.1">
    <property type="nucleotide sequence ID" value="NZ_JASNJE010000002.1"/>
</dbReference>
<dbReference type="Pfam" id="PF00561">
    <property type="entry name" value="Abhydrolase_1"/>
    <property type="match status" value="1"/>
</dbReference>
<organism evidence="2 3">
    <name type="scientific">Sedimentitalea xiamensis</name>
    <dbReference type="NCBI Taxonomy" id="3050037"/>
    <lineage>
        <taxon>Bacteria</taxon>
        <taxon>Pseudomonadati</taxon>
        <taxon>Pseudomonadota</taxon>
        <taxon>Alphaproteobacteria</taxon>
        <taxon>Rhodobacterales</taxon>
        <taxon>Paracoccaceae</taxon>
        <taxon>Sedimentitalea</taxon>
    </lineage>
</organism>
<dbReference type="PROSITE" id="PS50125">
    <property type="entry name" value="GUANYLATE_CYCLASE_2"/>
    <property type="match status" value="1"/>
</dbReference>
<name>A0ABT7FAA2_9RHOB</name>
<proteinExistence type="predicted"/>
<evidence type="ECO:0000313" key="2">
    <source>
        <dbReference type="EMBL" id="MDK3072038.1"/>
    </source>
</evidence>
<evidence type="ECO:0000259" key="1">
    <source>
        <dbReference type="PROSITE" id="PS50125"/>
    </source>
</evidence>
<evidence type="ECO:0000313" key="3">
    <source>
        <dbReference type="Proteomes" id="UP001227126"/>
    </source>
</evidence>
<keyword evidence="3" id="KW-1185">Reference proteome</keyword>
<dbReference type="Gene3D" id="3.30.70.1230">
    <property type="entry name" value="Nucleotide cyclase"/>
    <property type="match status" value="1"/>
</dbReference>
<dbReference type="SUPFAM" id="SSF53474">
    <property type="entry name" value="alpha/beta-Hydrolases"/>
    <property type="match status" value="1"/>
</dbReference>
<dbReference type="Pfam" id="PF00211">
    <property type="entry name" value="Guanylate_cyc"/>
    <property type="match status" value="1"/>
</dbReference>
<dbReference type="Gene3D" id="3.40.50.1820">
    <property type="entry name" value="alpha/beta hydrolase"/>
    <property type="match status" value="1"/>
</dbReference>
<dbReference type="InterPro" id="IPR000073">
    <property type="entry name" value="AB_hydrolase_1"/>
</dbReference>